<comment type="subcellular location">
    <subcellularLocation>
        <location evidence="1">Nucleus</location>
    </subcellularLocation>
</comment>
<evidence type="ECO:0000256" key="2">
    <source>
        <dbReference type="ARBA" id="ARBA00022723"/>
    </source>
</evidence>
<evidence type="ECO:0000256" key="1">
    <source>
        <dbReference type="ARBA" id="ARBA00004123"/>
    </source>
</evidence>
<gene>
    <name evidence="9" type="primary">LOC114334731</name>
</gene>
<dbReference type="PROSITE" id="PS00028">
    <property type="entry name" value="ZINC_FINGER_C2H2_1"/>
    <property type="match status" value="1"/>
</dbReference>
<dbReference type="GO" id="GO:0000981">
    <property type="term" value="F:DNA-binding transcription factor activity, RNA polymerase II-specific"/>
    <property type="evidence" value="ECO:0007669"/>
    <property type="project" value="TreeGrafter"/>
</dbReference>
<keyword evidence="4 7" id="KW-0863">Zinc-finger</keyword>
<keyword evidence="2" id="KW-0479">Metal-binding</keyword>
<dbReference type="InterPro" id="IPR036236">
    <property type="entry name" value="Znf_C2H2_sf"/>
</dbReference>
<evidence type="ECO:0000256" key="6">
    <source>
        <dbReference type="ARBA" id="ARBA00023242"/>
    </source>
</evidence>
<sequence length="89" mass="10641">MSAKHIYVKRHLIIHTGEKPYKCEICCKQFIQDDDLKKHLRTHTGEKPYGCEICLKQFSQNVFFRVWKLNPKNLWPHTPDQNHTSVKHV</sequence>
<dbReference type="SMART" id="SM00355">
    <property type="entry name" value="ZnF_C2H2"/>
    <property type="match status" value="1"/>
</dbReference>
<dbReference type="AlphaFoldDB" id="A0A6P7G6Y1"/>
<feature type="domain" description="C2H2-type" evidence="8">
    <location>
        <begin position="21"/>
        <end position="48"/>
    </location>
</feature>
<organism evidence="9">
    <name type="scientific">Diabrotica virgifera virgifera</name>
    <name type="common">western corn rootworm</name>
    <dbReference type="NCBI Taxonomy" id="50390"/>
    <lineage>
        <taxon>Eukaryota</taxon>
        <taxon>Metazoa</taxon>
        <taxon>Ecdysozoa</taxon>
        <taxon>Arthropoda</taxon>
        <taxon>Hexapoda</taxon>
        <taxon>Insecta</taxon>
        <taxon>Pterygota</taxon>
        <taxon>Neoptera</taxon>
        <taxon>Endopterygota</taxon>
        <taxon>Coleoptera</taxon>
        <taxon>Polyphaga</taxon>
        <taxon>Cucujiformia</taxon>
        <taxon>Chrysomeloidea</taxon>
        <taxon>Chrysomelidae</taxon>
        <taxon>Galerucinae</taxon>
        <taxon>Diabroticina</taxon>
        <taxon>Diabroticites</taxon>
        <taxon>Diabrotica</taxon>
    </lineage>
</organism>
<dbReference type="SUPFAM" id="SSF57667">
    <property type="entry name" value="beta-beta-alpha zinc fingers"/>
    <property type="match status" value="1"/>
</dbReference>
<dbReference type="Gene3D" id="3.30.160.60">
    <property type="entry name" value="Classic Zinc Finger"/>
    <property type="match status" value="3"/>
</dbReference>
<accession>A0A6P7G6Y1</accession>
<protein>
    <submittedName>
        <fullName evidence="9">Early growth response protein 1-like</fullName>
    </submittedName>
</protein>
<dbReference type="PANTHER" id="PTHR24394">
    <property type="entry name" value="ZINC FINGER PROTEIN"/>
    <property type="match status" value="1"/>
</dbReference>
<evidence type="ECO:0000259" key="8">
    <source>
        <dbReference type="PROSITE" id="PS50157"/>
    </source>
</evidence>
<proteinExistence type="predicted"/>
<dbReference type="FunFam" id="3.30.160.60:FF:000446">
    <property type="entry name" value="Zinc finger protein"/>
    <property type="match status" value="1"/>
</dbReference>
<dbReference type="GO" id="GO:0005634">
    <property type="term" value="C:nucleus"/>
    <property type="evidence" value="ECO:0007669"/>
    <property type="project" value="UniProtKB-SubCell"/>
</dbReference>
<keyword evidence="6" id="KW-0539">Nucleus</keyword>
<dbReference type="PROSITE" id="PS50157">
    <property type="entry name" value="ZINC_FINGER_C2H2_2"/>
    <property type="match status" value="1"/>
</dbReference>
<evidence type="ECO:0000256" key="5">
    <source>
        <dbReference type="ARBA" id="ARBA00022833"/>
    </source>
</evidence>
<dbReference type="RefSeq" id="XP_028140628.1">
    <property type="nucleotide sequence ID" value="XM_028284827.1"/>
</dbReference>
<dbReference type="InParanoid" id="A0A6P7G6Y1"/>
<keyword evidence="5" id="KW-0862">Zinc</keyword>
<reference evidence="9" key="1">
    <citation type="submission" date="2025-08" db="UniProtKB">
        <authorList>
            <consortium name="RefSeq"/>
        </authorList>
    </citation>
    <scope>IDENTIFICATION</scope>
    <source>
        <tissue evidence="9">Whole insect</tissue>
    </source>
</reference>
<evidence type="ECO:0000313" key="9">
    <source>
        <dbReference type="RefSeq" id="XP_028140628.1"/>
    </source>
</evidence>
<name>A0A6P7G6Y1_DIAVI</name>
<evidence type="ECO:0000256" key="4">
    <source>
        <dbReference type="ARBA" id="ARBA00022771"/>
    </source>
</evidence>
<evidence type="ECO:0000256" key="3">
    <source>
        <dbReference type="ARBA" id="ARBA00022737"/>
    </source>
</evidence>
<dbReference type="FunFam" id="3.30.160.60:FF:001926">
    <property type="match status" value="1"/>
</dbReference>
<evidence type="ECO:0000256" key="7">
    <source>
        <dbReference type="PROSITE-ProRule" id="PRU00042"/>
    </source>
</evidence>
<dbReference type="PANTHER" id="PTHR24394:SF44">
    <property type="entry name" value="ZINC FINGER PROTEIN 271-LIKE"/>
    <property type="match status" value="1"/>
</dbReference>
<keyword evidence="3" id="KW-0677">Repeat</keyword>
<dbReference type="GO" id="GO:0008270">
    <property type="term" value="F:zinc ion binding"/>
    <property type="evidence" value="ECO:0007669"/>
    <property type="project" value="UniProtKB-KW"/>
</dbReference>
<dbReference type="InterPro" id="IPR013087">
    <property type="entry name" value="Znf_C2H2_type"/>
</dbReference>